<dbReference type="GO" id="GO:0022857">
    <property type="term" value="F:transmembrane transporter activity"/>
    <property type="evidence" value="ECO:0007669"/>
    <property type="project" value="InterPro"/>
</dbReference>
<dbReference type="RefSeq" id="WP_267928664.1">
    <property type="nucleotide sequence ID" value="NZ_AP024233.1"/>
</dbReference>
<dbReference type="GO" id="GO:0005524">
    <property type="term" value="F:ATP binding"/>
    <property type="evidence" value="ECO:0007669"/>
    <property type="project" value="UniProtKB-KW"/>
</dbReference>
<dbReference type="InterPro" id="IPR005895">
    <property type="entry name" value="ABC_transptr_haem_export_CcmA"/>
</dbReference>
<protein>
    <submittedName>
        <fullName evidence="6">ABC transporter ATP-binding protein</fullName>
    </submittedName>
</protein>
<dbReference type="KEGG" id="ddu:GF1_11410"/>
<dbReference type="PANTHER" id="PTHR42939:SF1">
    <property type="entry name" value="ABC TRANSPORTER ATP-BINDING PROTEIN ALBC-RELATED"/>
    <property type="match status" value="1"/>
</dbReference>
<evidence type="ECO:0000256" key="3">
    <source>
        <dbReference type="ARBA" id="ARBA00022748"/>
    </source>
</evidence>
<keyword evidence="3" id="KW-0201">Cytochrome c-type biogenesis</keyword>
<dbReference type="InterPro" id="IPR003439">
    <property type="entry name" value="ABC_transporter-like_ATP-bd"/>
</dbReference>
<dbReference type="InterPro" id="IPR027417">
    <property type="entry name" value="P-loop_NTPase"/>
</dbReference>
<feature type="domain" description="ABC transporter" evidence="5">
    <location>
        <begin position="5"/>
        <end position="233"/>
    </location>
</feature>
<proteinExistence type="predicted"/>
<dbReference type="SUPFAM" id="SSF52540">
    <property type="entry name" value="P-loop containing nucleoside triphosphate hydrolases"/>
    <property type="match status" value="1"/>
</dbReference>
<dbReference type="GO" id="GO:0017004">
    <property type="term" value="P:cytochrome complex assembly"/>
    <property type="evidence" value="ECO:0007669"/>
    <property type="project" value="UniProtKB-KW"/>
</dbReference>
<dbReference type="InterPro" id="IPR003593">
    <property type="entry name" value="AAA+_ATPase"/>
</dbReference>
<dbReference type="Gene3D" id="3.40.50.300">
    <property type="entry name" value="P-loop containing nucleotide triphosphate hydrolases"/>
    <property type="match status" value="1"/>
</dbReference>
<dbReference type="Pfam" id="PF00005">
    <property type="entry name" value="ABC_tran"/>
    <property type="match status" value="1"/>
</dbReference>
<dbReference type="GO" id="GO:0016887">
    <property type="term" value="F:ATP hydrolysis activity"/>
    <property type="evidence" value="ECO:0007669"/>
    <property type="project" value="InterPro"/>
</dbReference>
<evidence type="ECO:0000256" key="1">
    <source>
        <dbReference type="ARBA" id="ARBA00022448"/>
    </source>
</evidence>
<evidence type="ECO:0000313" key="6">
    <source>
        <dbReference type="EMBL" id="BCO08765.1"/>
    </source>
</evidence>
<reference evidence="6" key="1">
    <citation type="submission" date="2020-12" db="EMBL/GenBank/DDBJ databases">
        <title>Desulfobium dissulfuricans gen. nov., sp. nov., a novel mesophilic, sulfate-reducing bacterium isolated from a deep-sea hydrothermal vent.</title>
        <authorList>
            <person name="Hashimoto Y."/>
            <person name="Tame A."/>
            <person name="Sawayama S."/>
            <person name="Miyazaki J."/>
            <person name="Takai K."/>
            <person name="Nakagawa S."/>
        </authorList>
    </citation>
    <scope>NUCLEOTIDE SEQUENCE</scope>
    <source>
        <strain evidence="6">GF1</strain>
    </source>
</reference>
<dbReference type="AlphaFoldDB" id="A0A915U9V4"/>
<dbReference type="InterPro" id="IPR051782">
    <property type="entry name" value="ABC_Transporter_VariousFunc"/>
</dbReference>
<sequence length="239" mass="26758">MGEFLTVRNLCKDYEGLRALNKVSFTLGRGDFLSLFGPNGAGKSTLLRILATQVAPTSGVVEVSGFDLGEEPETFRMQLGVISHQSLLYDHMSALENLVFYARLYQVDRPEQRAAELLQLVDLYPRRHSRVGQFSRGMRQRLSIARALVNDPSLLLLDEPFTGLDQYAASLLMEQLTMLKNRRRTVIMVTHSLKRGLEAATRVGILAGGQLVYLQEREGLDRRAFAELYLEQVQGGTAP</sequence>
<keyword evidence="4 6" id="KW-0067">ATP-binding</keyword>
<dbReference type="Proteomes" id="UP001063350">
    <property type="component" value="Chromosome"/>
</dbReference>
<dbReference type="CDD" id="cd03230">
    <property type="entry name" value="ABC_DR_subfamily_A"/>
    <property type="match status" value="1"/>
</dbReference>
<accession>A0A915U9V4</accession>
<dbReference type="PROSITE" id="PS50893">
    <property type="entry name" value="ABC_TRANSPORTER_2"/>
    <property type="match status" value="1"/>
</dbReference>
<evidence type="ECO:0000259" key="5">
    <source>
        <dbReference type="PROSITE" id="PS50893"/>
    </source>
</evidence>
<dbReference type="EMBL" id="AP024233">
    <property type="protein sequence ID" value="BCO08765.1"/>
    <property type="molecule type" value="Genomic_DNA"/>
</dbReference>
<keyword evidence="2" id="KW-0547">Nucleotide-binding</keyword>
<organism evidence="6 7">
    <name type="scientific">Desulfolithobacter dissulfuricans</name>
    <dbReference type="NCBI Taxonomy" id="2795293"/>
    <lineage>
        <taxon>Bacteria</taxon>
        <taxon>Pseudomonadati</taxon>
        <taxon>Thermodesulfobacteriota</taxon>
        <taxon>Desulfobulbia</taxon>
        <taxon>Desulfobulbales</taxon>
        <taxon>Desulfobulbaceae</taxon>
        <taxon>Desulfolithobacter</taxon>
    </lineage>
</organism>
<evidence type="ECO:0000313" key="7">
    <source>
        <dbReference type="Proteomes" id="UP001063350"/>
    </source>
</evidence>
<dbReference type="SMART" id="SM00382">
    <property type="entry name" value="AAA"/>
    <property type="match status" value="1"/>
</dbReference>
<gene>
    <name evidence="6" type="ORF">GF1_11410</name>
</gene>
<evidence type="ECO:0000256" key="2">
    <source>
        <dbReference type="ARBA" id="ARBA00022741"/>
    </source>
</evidence>
<name>A0A915U9V4_9BACT</name>
<keyword evidence="1" id="KW-0813">Transport</keyword>
<dbReference type="PANTHER" id="PTHR42939">
    <property type="entry name" value="ABC TRANSPORTER ATP-BINDING PROTEIN ALBC-RELATED"/>
    <property type="match status" value="1"/>
</dbReference>
<keyword evidence="7" id="KW-1185">Reference proteome</keyword>
<evidence type="ECO:0000256" key="4">
    <source>
        <dbReference type="ARBA" id="ARBA00022840"/>
    </source>
</evidence>
<dbReference type="NCBIfam" id="TIGR01189">
    <property type="entry name" value="ccmA"/>
    <property type="match status" value="1"/>
</dbReference>